<dbReference type="PROSITE" id="PS51766">
    <property type="entry name" value="DOCKERIN"/>
    <property type="match status" value="1"/>
</dbReference>
<dbReference type="InterPro" id="IPR011042">
    <property type="entry name" value="6-blade_b-propeller_TolB-like"/>
</dbReference>
<feature type="chain" id="PRO_5009584551" description="Dockerin domain-containing protein" evidence="1">
    <location>
        <begin position="24"/>
        <end position="631"/>
    </location>
</feature>
<evidence type="ECO:0000256" key="1">
    <source>
        <dbReference type="SAM" id="SignalP"/>
    </source>
</evidence>
<dbReference type="InterPro" id="IPR016134">
    <property type="entry name" value="Dockerin_dom"/>
</dbReference>
<dbReference type="PANTHER" id="PTHR19328:SF13">
    <property type="entry name" value="HIPL1 PROTEIN"/>
    <property type="match status" value="1"/>
</dbReference>
<organism evidence="3 4">
    <name type="scientific">Candidatus Zambryskibacteria bacterium RIFCSPHIGHO2_02_FULL_43_14</name>
    <dbReference type="NCBI Taxonomy" id="1802748"/>
    <lineage>
        <taxon>Bacteria</taxon>
        <taxon>Candidatus Zambryskiibacteriota</taxon>
    </lineage>
</organism>
<dbReference type="InterPro" id="IPR036439">
    <property type="entry name" value="Dockerin_dom_sf"/>
</dbReference>
<dbReference type="InterPro" id="IPR036844">
    <property type="entry name" value="Hint_dom_sf"/>
</dbReference>
<dbReference type="CDD" id="cd00081">
    <property type="entry name" value="Hint"/>
    <property type="match status" value="1"/>
</dbReference>
<dbReference type="Pfam" id="PF00404">
    <property type="entry name" value="Dockerin_1"/>
    <property type="match status" value="1"/>
</dbReference>
<comment type="caution">
    <text evidence="3">The sequence shown here is derived from an EMBL/GenBank/DDBJ whole genome shotgun (WGS) entry which is preliminary data.</text>
</comment>
<proteinExistence type="predicted"/>
<dbReference type="Gene3D" id="1.10.1330.10">
    <property type="entry name" value="Dockerin domain"/>
    <property type="match status" value="1"/>
</dbReference>
<dbReference type="GO" id="GO:0004553">
    <property type="term" value="F:hydrolase activity, hydrolyzing O-glycosyl compounds"/>
    <property type="evidence" value="ECO:0007669"/>
    <property type="project" value="InterPro"/>
</dbReference>
<dbReference type="Gene3D" id="2.170.16.10">
    <property type="entry name" value="Hedgehog/Intein (Hint) domain"/>
    <property type="match status" value="1"/>
</dbReference>
<dbReference type="GO" id="GO:0016539">
    <property type="term" value="P:intein-mediated protein splicing"/>
    <property type="evidence" value="ECO:0007669"/>
    <property type="project" value="InterPro"/>
</dbReference>
<dbReference type="Pfam" id="PF07995">
    <property type="entry name" value="GSDH"/>
    <property type="match status" value="1"/>
</dbReference>
<keyword evidence="1" id="KW-0732">Signal</keyword>
<dbReference type="SUPFAM" id="SSF50952">
    <property type="entry name" value="Soluble quinoprotein glucose dehydrogenase"/>
    <property type="match status" value="1"/>
</dbReference>
<feature type="signal peptide" evidence="1">
    <location>
        <begin position="1"/>
        <end position="23"/>
    </location>
</feature>
<evidence type="ECO:0000259" key="2">
    <source>
        <dbReference type="PROSITE" id="PS51766"/>
    </source>
</evidence>
<protein>
    <recommendedName>
        <fullName evidence="2">Dockerin domain-containing protein</fullName>
    </recommendedName>
</protein>
<dbReference type="SUPFAM" id="SSF51294">
    <property type="entry name" value="Hedgehog/intein (Hint) domain"/>
    <property type="match status" value="1"/>
</dbReference>
<dbReference type="InterPro" id="IPR006141">
    <property type="entry name" value="Intein_N"/>
</dbReference>
<evidence type="ECO:0000313" key="3">
    <source>
        <dbReference type="EMBL" id="OHA95837.1"/>
    </source>
</evidence>
<dbReference type="PROSITE" id="PS50817">
    <property type="entry name" value="INTEIN_N_TER"/>
    <property type="match status" value="1"/>
</dbReference>
<dbReference type="CDD" id="cd14256">
    <property type="entry name" value="Dockerin_I"/>
    <property type="match status" value="1"/>
</dbReference>
<name>A0A1G2TEW6_9BACT</name>
<dbReference type="GO" id="GO:0000272">
    <property type="term" value="P:polysaccharide catabolic process"/>
    <property type="evidence" value="ECO:0007669"/>
    <property type="project" value="InterPro"/>
</dbReference>
<reference evidence="3 4" key="1">
    <citation type="journal article" date="2016" name="Nat. Commun.">
        <title>Thousands of microbial genomes shed light on interconnected biogeochemical processes in an aquifer system.</title>
        <authorList>
            <person name="Anantharaman K."/>
            <person name="Brown C.T."/>
            <person name="Hug L.A."/>
            <person name="Sharon I."/>
            <person name="Castelle C.J."/>
            <person name="Probst A.J."/>
            <person name="Thomas B.C."/>
            <person name="Singh A."/>
            <person name="Wilkins M.J."/>
            <person name="Karaoz U."/>
            <person name="Brodie E.L."/>
            <person name="Williams K.H."/>
            <person name="Hubbard S.S."/>
            <person name="Banfield J.F."/>
        </authorList>
    </citation>
    <scope>NUCLEOTIDE SEQUENCE [LARGE SCALE GENOMIC DNA]</scope>
</reference>
<accession>A0A1G2TEW6</accession>
<gene>
    <name evidence="3" type="ORF">A3C70_00015</name>
</gene>
<dbReference type="InterPro" id="IPR012938">
    <property type="entry name" value="Glc/Sorbosone_DH"/>
</dbReference>
<feature type="domain" description="Dockerin" evidence="2">
    <location>
        <begin position="357"/>
        <end position="416"/>
    </location>
</feature>
<dbReference type="PANTHER" id="PTHR19328">
    <property type="entry name" value="HEDGEHOG-INTERACTING PROTEIN"/>
    <property type="match status" value="1"/>
</dbReference>
<sequence length="631" mass="68412">MKKIGFFAIILFATLIAFLQTKAQTANLSDSDFEIETFASGLSVPWSMDFFPDGRMIFTERTGAVKLRESSGAIQTIGQVTSLYSGSETGVMGLAVDPDFGSNNYIYIQYTRTTGNRISRFIFNGTSLTNETVILDNIPAASNHDGGRLAFGPDGKLYSTTGDAVNAASAQNTNSLAGKILRLNKDGSIPGDNPFGNLVWTYGHRNPQGIAWNPSNGSFYAAEHGNNSNDELNLAVKGNNYGWPDIECNESDPNIKQPIRCFSEFTLAPSGIAVYQGDIYMAGLRGKQIRRVVVDNNNNLVMDQALFQNFGRLRGIVAHDGWLYFSTSNKDGRGTPASNDDRIFRIRLKSASLTPPISTLKGDLNRDGIVNSLDWSIMNSKWFTSDSAADLNSDGIVNSLDFSIMNGNWLKSGLGSSHVTLKEGQREGPFILQKIYADYVTGLNYPEYPVAVNQGYPVTLKIGETASNGCTITLTLASIQGDTATFAKIMDLNRPCPICLAEDTLIDTPFGSVRVKNLQTGMSVWTAGKEGDRVLGSVIKTSKVQVSPSHQMARLILDDGRELLVSPGHPTSDGRTVGDLRPGDLYDGALVASVERVSYDDGATYDILPSGNTGFYWANGILLGSTLHIKH</sequence>
<dbReference type="Gene3D" id="2.120.10.30">
    <property type="entry name" value="TolB, C-terminal domain"/>
    <property type="match status" value="1"/>
</dbReference>
<dbReference type="AlphaFoldDB" id="A0A1G2TEW6"/>
<dbReference type="Proteomes" id="UP000178175">
    <property type="component" value="Unassembled WGS sequence"/>
</dbReference>
<dbReference type="InterPro" id="IPR011041">
    <property type="entry name" value="Quinoprot_gluc/sorb_DH_b-prop"/>
</dbReference>
<evidence type="ECO:0000313" key="4">
    <source>
        <dbReference type="Proteomes" id="UP000178175"/>
    </source>
</evidence>
<dbReference type="SUPFAM" id="SSF63446">
    <property type="entry name" value="Type I dockerin domain"/>
    <property type="match status" value="1"/>
</dbReference>
<dbReference type="InterPro" id="IPR002105">
    <property type="entry name" value="Dockerin_1_rpt"/>
</dbReference>
<dbReference type="EMBL" id="MHVR01000015">
    <property type="protein sequence ID" value="OHA95837.1"/>
    <property type="molecule type" value="Genomic_DNA"/>
</dbReference>